<feature type="transmembrane region" description="Helical" evidence="4">
    <location>
        <begin position="230"/>
        <end position="247"/>
    </location>
</feature>
<dbReference type="SMART" id="SM00028">
    <property type="entry name" value="TPR"/>
    <property type="match status" value="6"/>
</dbReference>
<feature type="transmembrane region" description="Helical" evidence="4">
    <location>
        <begin position="357"/>
        <end position="375"/>
    </location>
</feature>
<accession>A0A2C9CG96</accession>
<keyword evidence="4" id="KW-0812">Transmembrane</keyword>
<dbReference type="PANTHER" id="PTHR44227:SF3">
    <property type="entry name" value="PROTEIN O-MANNOSYL-TRANSFERASE TMTC4"/>
    <property type="match status" value="1"/>
</dbReference>
<dbReference type="GO" id="GO:0000030">
    <property type="term" value="F:mannosyltransferase activity"/>
    <property type="evidence" value="ECO:0007669"/>
    <property type="project" value="TreeGrafter"/>
</dbReference>
<evidence type="ECO:0000313" key="6">
    <source>
        <dbReference type="Proteomes" id="UP000221734"/>
    </source>
</evidence>
<dbReference type="InterPro" id="IPR019734">
    <property type="entry name" value="TPR_rpt"/>
</dbReference>
<feature type="transmembrane region" description="Helical" evidence="4">
    <location>
        <begin position="330"/>
        <end position="351"/>
    </location>
</feature>
<feature type="transmembrane region" description="Helical" evidence="4">
    <location>
        <begin position="116"/>
        <end position="132"/>
    </location>
</feature>
<dbReference type="AlphaFoldDB" id="A0A2C9CG96"/>
<feature type="repeat" description="TPR" evidence="3">
    <location>
        <begin position="462"/>
        <end position="495"/>
    </location>
</feature>
<feature type="repeat" description="TPR" evidence="3">
    <location>
        <begin position="496"/>
        <end position="529"/>
    </location>
</feature>
<name>A0A2C9CG96_KUEST</name>
<keyword evidence="1" id="KW-0677">Repeat</keyword>
<feature type="transmembrane region" description="Helical" evidence="4">
    <location>
        <begin position="7"/>
        <end position="27"/>
    </location>
</feature>
<dbReference type="Gene3D" id="1.25.40.10">
    <property type="entry name" value="Tetratricopeptide repeat domain"/>
    <property type="match status" value="4"/>
</dbReference>
<dbReference type="InterPro" id="IPR052346">
    <property type="entry name" value="O-mannosyl-transferase_TMTC"/>
</dbReference>
<dbReference type="PROSITE" id="PS50293">
    <property type="entry name" value="TPR_REGION"/>
    <property type="match status" value="1"/>
</dbReference>
<feature type="transmembrane region" description="Helical" evidence="4">
    <location>
        <begin position="267"/>
        <end position="286"/>
    </location>
</feature>
<dbReference type="GO" id="GO:0035269">
    <property type="term" value="P:protein O-linked glycosylation via mannose"/>
    <property type="evidence" value="ECO:0007669"/>
    <property type="project" value="TreeGrafter"/>
</dbReference>
<dbReference type="Proteomes" id="UP000221734">
    <property type="component" value="Chromosome Kuenenia_stuttgartiensis_MBR1"/>
</dbReference>
<dbReference type="GO" id="GO:0030968">
    <property type="term" value="P:endoplasmic reticulum unfolded protein response"/>
    <property type="evidence" value="ECO:0007669"/>
    <property type="project" value="TreeGrafter"/>
</dbReference>
<keyword evidence="4" id="KW-0472">Membrane</keyword>
<sequence length="647" mass="74738">MLNRKYHILLFAIIVATPLIVYLNSLANTFVYDDYLTITNNHFIREWRYITALFSKKYAAVSNELTYRPIVTLSYFIDYALWGLRPAGYHFVNNIIHTVNVVLLYFLAYRLFGNRIVSLISCLMFSIHPVFSEAVNAISYREDLLSATFLLIAFIFFLKSSDKTASVRNLSAFYAVSLIAYFFALLSKEMAITFPLLAFAYDFIFKRNEIASRQCAGMLSRSVYFFRGRFVTHYIGYIIINGIYLFLRFKVFKNPGEVIFYPEKSIFINALMMTKVVGYYLKLFFIPMPLNADYVVPVAYSVFDGAFIISLVVICGTMVLVKKNCFSGKWVFAFTWFFVSMLPVLNIAPLLNIMAERYLYIPGIGFTLFAGLAFNKGFQCFYRRRHYFLSFVVIICFLLMWGTIQRNGIWLNEFTFSTETIRRSPKSYRIYNGLGYFYYNNGLIDKAIQAFEGSIQAMPTHPKAHSNLGAAYSLKGMQDKAIEELQFAVRLRDQYPEAHNNLGLLYKRKGMPDMAINEYVAALKTNPYYADAHNNLGSVYIDTGRYEEALSELEKALKIRSNFALAHYNMAVIYFKKGQVEDAYNKLLEAYKLDPGNADVHLSLGVVYKDHFHDTAKALFHIKESLRINPQHKQAEEMRKVIRELTP</sequence>
<keyword evidence="4" id="KW-1133">Transmembrane helix</keyword>
<feature type="transmembrane region" description="Helical" evidence="4">
    <location>
        <begin position="91"/>
        <end position="109"/>
    </location>
</feature>
<gene>
    <name evidence="5" type="ORF">KSMBR1_2214</name>
</gene>
<dbReference type="PANTHER" id="PTHR44227">
    <property type="match status" value="1"/>
</dbReference>
<feature type="transmembrane region" description="Helical" evidence="4">
    <location>
        <begin position="170"/>
        <end position="187"/>
    </location>
</feature>
<dbReference type="KEGG" id="kst:KSMBR1_2214"/>
<proteinExistence type="predicted"/>
<dbReference type="EMBL" id="LT934425">
    <property type="protein sequence ID" value="SOH04711.1"/>
    <property type="molecule type" value="Genomic_DNA"/>
</dbReference>
<evidence type="ECO:0000256" key="1">
    <source>
        <dbReference type="ARBA" id="ARBA00022737"/>
    </source>
</evidence>
<feature type="transmembrane region" description="Helical" evidence="4">
    <location>
        <begin position="298"/>
        <end position="321"/>
    </location>
</feature>
<evidence type="ECO:0000256" key="4">
    <source>
        <dbReference type="SAM" id="Phobius"/>
    </source>
</evidence>
<feature type="repeat" description="TPR" evidence="3">
    <location>
        <begin position="564"/>
        <end position="597"/>
    </location>
</feature>
<feature type="transmembrane region" description="Helical" evidence="4">
    <location>
        <begin position="138"/>
        <end position="158"/>
    </location>
</feature>
<evidence type="ECO:0000256" key="2">
    <source>
        <dbReference type="ARBA" id="ARBA00022803"/>
    </source>
</evidence>
<dbReference type="Pfam" id="PF13414">
    <property type="entry name" value="TPR_11"/>
    <property type="match status" value="2"/>
</dbReference>
<organism evidence="5 6">
    <name type="scientific">Kuenenia stuttgartiensis</name>
    <dbReference type="NCBI Taxonomy" id="174633"/>
    <lineage>
        <taxon>Bacteria</taxon>
        <taxon>Pseudomonadati</taxon>
        <taxon>Planctomycetota</taxon>
        <taxon>Candidatus Brocadiia</taxon>
        <taxon>Candidatus Brocadiales</taxon>
        <taxon>Candidatus Brocadiaceae</taxon>
        <taxon>Candidatus Kuenenia</taxon>
    </lineage>
</organism>
<keyword evidence="2 3" id="KW-0802">TPR repeat</keyword>
<reference evidence="6" key="1">
    <citation type="submission" date="2017-10" db="EMBL/GenBank/DDBJ databases">
        <authorList>
            <person name="Frank J."/>
        </authorList>
    </citation>
    <scope>NUCLEOTIDE SEQUENCE [LARGE SCALE GENOMIC DNA]</scope>
</reference>
<evidence type="ECO:0000256" key="3">
    <source>
        <dbReference type="PROSITE-ProRule" id="PRU00339"/>
    </source>
</evidence>
<dbReference type="InterPro" id="IPR011990">
    <property type="entry name" value="TPR-like_helical_dom_sf"/>
</dbReference>
<dbReference type="PROSITE" id="PS50005">
    <property type="entry name" value="TPR"/>
    <property type="match status" value="5"/>
</dbReference>
<feature type="repeat" description="TPR" evidence="3">
    <location>
        <begin position="530"/>
        <end position="563"/>
    </location>
</feature>
<evidence type="ECO:0000313" key="5">
    <source>
        <dbReference type="EMBL" id="SOH04711.1"/>
    </source>
</evidence>
<protein>
    <submittedName>
        <fullName evidence="5">Putative tpr repeat protein</fullName>
    </submittedName>
</protein>
<dbReference type="SUPFAM" id="SSF48452">
    <property type="entry name" value="TPR-like"/>
    <property type="match status" value="1"/>
</dbReference>
<keyword evidence="6" id="KW-1185">Reference proteome</keyword>
<feature type="repeat" description="TPR" evidence="3">
    <location>
        <begin position="428"/>
        <end position="461"/>
    </location>
</feature>
<dbReference type="Pfam" id="PF13432">
    <property type="entry name" value="TPR_16"/>
    <property type="match status" value="1"/>
</dbReference>
<feature type="transmembrane region" description="Helical" evidence="4">
    <location>
        <begin position="387"/>
        <end position="404"/>
    </location>
</feature>